<dbReference type="EMBL" id="CM001231">
    <property type="protein sequence ID" value="EHA56480.1"/>
    <property type="molecule type" value="Genomic_DNA"/>
</dbReference>
<dbReference type="VEuPathDB" id="FungiDB:MGG_11952"/>
<dbReference type="AlphaFoldDB" id="G4MQJ0"/>
<dbReference type="HOGENOM" id="CLU_2061962_0_0_1"/>
<accession>G4MQJ0</accession>
<protein>
    <submittedName>
        <fullName evidence="1">Uncharacterized protein</fullName>
    </submittedName>
</protein>
<reference evidence="1 2" key="1">
    <citation type="journal article" date="2005" name="Nature">
        <title>The genome sequence of the rice blast fungus Magnaporthe grisea.</title>
        <authorList>
            <person name="Dean R.A."/>
            <person name="Talbot N.J."/>
            <person name="Ebbole D.J."/>
            <person name="Farman M.L."/>
            <person name="Mitchell T.K."/>
            <person name="Orbach M.J."/>
            <person name="Thon M."/>
            <person name="Kulkarni R."/>
            <person name="Xu J.R."/>
            <person name="Pan H."/>
            <person name="Read N.D."/>
            <person name="Lee Y.H."/>
            <person name="Carbone I."/>
            <person name="Brown D."/>
            <person name="Oh Y.Y."/>
            <person name="Donofrio N."/>
            <person name="Jeong J.S."/>
            <person name="Soanes D.M."/>
            <person name="Djonovic S."/>
            <person name="Kolomiets E."/>
            <person name="Rehmeyer C."/>
            <person name="Li W."/>
            <person name="Harding M."/>
            <person name="Kim S."/>
            <person name="Lebrun M.H."/>
            <person name="Bohnert H."/>
            <person name="Coughlan S."/>
            <person name="Butler J."/>
            <person name="Calvo S."/>
            <person name="Ma L.J."/>
            <person name="Nicol R."/>
            <person name="Purcell S."/>
            <person name="Nusbaum C."/>
            <person name="Galagan J.E."/>
            <person name="Birren B.W."/>
        </authorList>
    </citation>
    <scope>NUCLEOTIDE SEQUENCE [LARGE SCALE GENOMIC DNA]</scope>
    <source>
        <strain evidence="2">70-15 / ATCC MYA-4617 / FGSC 8958</strain>
    </source>
</reference>
<sequence>MPQLLVAQFYWALVQKLEQDISAAVVDGVAHSPAMNHAAELQDSAQCLHRLPLHQGGLESPSPGNMPFLTSTPTVYQHLGRCHDIVWWALACIGHRVDHMVIGFFVNKSVLVVGVGAQD</sequence>
<reference key="2">
    <citation type="submission" date="2011-05" db="EMBL/GenBank/DDBJ databases">
        <title>The Genome Sequence of Magnaporthe oryzae 70-15.</title>
        <authorList>
            <consortium name="The Broad Institute Genome Sequencing Platform"/>
            <person name="Ma L.-J."/>
            <person name="Dead R."/>
            <person name="Young S.K."/>
            <person name="Zeng Q."/>
            <person name="Gargeya S."/>
            <person name="Fitzgerald M."/>
            <person name="Haas B."/>
            <person name="Abouelleil A."/>
            <person name="Alvarado L."/>
            <person name="Arachchi H.M."/>
            <person name="Berlin A."/>
            <person name="Brown A."/>
            <person name="Chapman S.B."/>
            <person name="Chen Z."/>
            <person name="Dunbar C."/>
            <person name="Freedman E."/>
            <person name="Gearin G."/>
            <person name="Gellesch M."/>
            <person name="Goldberg J."/>
            <person name="Griggs A."/>
            <person name="Gujja S."/>
            <person name="Heiman D."/>
            <person name="Howarth C."/>
            <person name="Larson L."/>
            <person name="Lui A."/>
            <person name="MacDonald P.J.P."/>
            <person name="Mehta T."/>
            <person name="Montmayeur A."/>
            <person name="Murphy C."/>
            <person name="Neiman D."/>
            <person name="Pearson M."/>
            <person name="Priest M."/>
            <person name="Roberts A."/>
            <person name="Saif S."/>
            <person name="Shea T."/>
            <person name="Shenoy N."/>
            <person name="Sisk P."/>
            <person name="Stolte C."/>
            <person name="Sykes S."/>
            <person name="Yandava C."/>
            <person name="Wortman J."/>
            <person name="Nusbaum C."/>
            <person name="Birren B."/>
        </authorList>
    </citation>
    <scope>NUCLEOTIDE SEQUENCE</scope>
    <source>
        <strain>70-15</strain>
    </source>
</reference>
<keyword evidence="2" id="KW-1185">Reference proteome</keyword>
<dbReference type="Proteomes" id="UP000009058">
    <property type="component" value="Chromosome 1"/>
</dbReference>
<proteinExistence type="predicted"/>
<evidence type="ECO:0000313" key="1">
    <source>
        <dbReference type="EMBL" id="EHA56480.1"/>
    </source>
</evidence>
<dbReference type="KEGG" id="mgr:MGG_11952"/>
<evidence type="ECO:0000313" key="2">
    <source>
        <dbReference type="Proteomes" id="UP000009058"/>
    </source>
</evidence>
<gene>
    <name evidence="1" type="ORF">MGG_11952</name>
</gene>
<dbReference type="RefSeq" id="XP_003709092.1">
    <property type="nucleotide sequence ID" value="XM_003709044.1"/>
</dbReference>
<name>G4MQJ0_PYRO7</name>
<organism evidence="1 2">
    <name type="scientific">Pyricularia oryzae (strain 70-15 / ATCC MYA-4617 / FGSC 8958)</name>
    <name type="common">Rice blast fungus</name>
    <name type="synonym">Magnaporthe oryzae</name>
    <dbReference type="NCBI Taxonomy" id="242507"/>
    <lineage>
        <taxon>Eukaryota</taxon>
        <taxon>Fungi</taxon>
        <taxon>Dikarya</taxon>
        <taxon>Ascomycota</taxon>
        <taxon>Pezizomycotina</taxon>
        <taxon>Sordariomycetes</taxon>
        <taxon>Sordariomycetidae</taxon>
        <taxon>Magnaporthales</taxon>
        <taxon>Pyriculariaceae</taxon>
        <taxon>Pyricularia</taxon>
    </lineage>
</organism>
<dbReference type="InParanoid" id="G4MQJ0"/>
<dbReference type="GeneID" id="5049737"/>